<proteinExistence type="predicted"/>
<dbReference type="Proteomes" id="UP000595038">
    <property type="component" value="Chromosome"/>
</dbReference>
<evidence type="ECO:0000313" key="1">
    <source>
        <dbReference type="EMBL" id="QPR74981.1"/>
    </source>
</evidence>
<organism evidence="1 2">
    <name type="scientific">Bacillus licheniformis</name>
    <dbReference type="NCBI Taxonomy" id="1402"/>
    <lineage>
        <taxon>Bacteria</taxon>
        <taxon>Bacillati</taxon>
        <taxon>Bacillota</taxon>
        <taxon>Bacilli</taxon>
        <taxon>Bacillales</taxon>
        <taxon>Bacillaceae</taxon>
        <taxon>Bacillus</taxon>
    </lineage>
</organism>
<dbReference type="Gene3D" id="1.20.1090.10">
    <property type="entry name" value="Dehydroquinate synthase-like - alpha domain"/>
    <property type="match status" value="1"/>
</dbReference>
<name>A0AB37GZJ1_BACLI</name>
<reference evidence="1 2" key="1">
    <citation type="submission" date="2020-12" db="EMBL/GenBank/DDBJ databases">
        <title>FDA dAtabase for Regulatory Grade micrObial Sequences (FDA-ARGOS): Supporting development and validation of Infectious Disease Dx tests.</title>
        <authorList>
            <person name="Nelson B."/>
            <person name="Plummer A."/>
            <person name="Tallon L."/>
            <person name="Sadzewicz L."/>
            <person name="Zhao X."/>
            <person name="Boylan J."/>
            <person name="Ott S."/>
            <person name="Bowen H."/>
            <person name="Vavikolanu K."/>
            <person name="Mehta A."/>
            <person name="Aluvathingal J."/>
            <person name="Nadendla S."/>
            <person name="Myers T."/>
            <person name="Yan Y."/>
            <person name="Sichtig H."/>
        </authorList>
    </citation>
    <scope>NUCLEOTIDE SEQUENCE [LARGE SCALE GENOMIC DNA]</scope>
    <source>
        <strain evidence="1 2">FDAARGOS_923</strain>
    </source>
</reference>
<sequence>MPQNLKTFGVSKEDVPSLAEAAADVKRLMDNNPKPMSVAEIEAVYLKLLDM</sequence>
<dbReference type="AlphaFoldDB" id="A0AB37GZJ1"/>
<accession>A0AB37GZJ1</accession>
<evidence type="ECO:0000313" key="2">
    <source>
        <dbReference type="Proteomes" id="UP000595038"/>
    </source>
</evidence>
<dbReference type="SUPFAM" id="SSF56796">
    <property type="entry name" value="Dehydroquinate synthase-like"/>
    <property type="match status" value="1"/>
</dbReference>
<dbReference type="EMBL" id="CP065647">
    <property type="protein sequence ID" value="QPR74981.1"/>
    <property type="molecule type" value="Genomic_DNA"/>
</dbReference>
<gene>
    <name evidence="1" type="ORF">I6G80_07680</name>
</gene>
<protein>
    <submittedName>
        <fullName evidence="1">Alcohol dehydrogenase</fullName>
    </submittedName>
</protein>